<gene>
    <name evidence="1" type="ORF">G2W53_028956</name>
</gene>
<evidence type="ECO:0000313" key="1">
    <source>
        <dbReference type="EMBL" id="KAF7814987.1"/>
    </source>
</evidence>
<accession>A0A834WA90</accession>
<proteinExistence type="predicted"/>
<dbReference type="Proteomes" id="UP000634136">
    <property type="component" value="Unassembled WGS sequence"/>
</dbReference>
<dbReference type="AlphaFoldDB" id="A0A834WA90"/>
<keyword evidence="2" id="KW-1185">Reference proteome</keyword>
<sequence length="109" mass="12509">MEDVVTFRAIIPLNNYTKSYNKGTIRKKLEPLQAAASQMIRTELFKVLCDRGLTYPRPGKIWTTPCSSWFKVDWLCIFHQNIPGRFSAALKTSSQVPAYCRGQPVEARR</sequence>
<evidence type="ECO:0000313" key="2">
    <source>
        <dbReference type="Proteomes" id="UP000634136"/>
    </source>
</evidence>
<dbReference type="EMBL" id="JAAIUW010000009">
    <property type="protein sequence ID" value="KAF7814987.1"/>
    <property type="molecule type" value="Genomic_DNA"/>
</dbReference>
<organism evidence="1 2">
    <name type="scientific">Senna tora</name>
    <dbReference type="NCBI Taxonomy" id="362788"/>
    <lineage>
        <taxon>Eukaryota</taxon>
        <taxon>Viridiplantae</taxon>
        <taxon>Streptophyta</taxon>
        <taxon>Embryophyta</taxon>
        <taxon>Tracheophyta</taxon>
        <taxon>Spermatophyta</taxon>
        <taxon>Magnoliopsida</taxon>
        <taxon>eudicotyledons</taxon>
        <taxon>Gunneridae</taxon>
        <taxon>Pentapetalae</taxon>
        <taxon>rosids</taxon>
        <taxon>fabids</taxon>
        <taxon>Fabales</taxon>
        <taxon>Fabaceae</taxon>
        <taxon>Caesalpinioideae</taxon>
        <taxon>Cassia clade</taxon>
        <taxon>Senna</taxon>
    </lineage>
</organism>
<comment type="caution">
    <text evidence="1">The sequence shown here is derived from an EMBL/GenBank/DDBJ whole genome shotgun (WGS) entry which is preliminary data.</text>
</comment>
<reference evidence="1" key="1">
    <citation type="submission" date="2020-09" db="EMBL/GenBank/DDBJ databases">
        <title>Genome-Enabled Discovery of Anthraquinone Biosynthesis in Senna tora.</title>
        <authorList>
            <person name="Kang S.-H."/>
            <person name="Pandey R.P."/>
            <person name="Lee C.-M."/>
            <person name="Sim J.-S."/>
            <person name="Jeong J.-T."/>
            <person name="Choi B.-S."/>
            <person name="Jung M."/>
            <person name="Ginzburg D."/>
            <person name="Zhao K."/>
            <person name="Won S.Y."/>
            <person name="Oh T.-J."/>
            <person name="Yu Y."/>
            <person name="Kim N.-H."/>
            <person name="Lee O.R."/>
            <person name="Lee T.-H."/>
            <person name="Bashyal P."/>
            <person name="Kim T.-S."/>
            <person name="Lee W.-H."/>
            <person name="Kawkins C."/>
            <person name="Kim C.-K."/>
            <person name="Kim J.S."/>
            <person name="Ahn B.O."/>
            <person name="Rhee S.Y."/>
            <person name="Sohng J.K."/>
        </authorList>
    </citation>
    <scope>NUCLEOTIDE SEQUENCE</scope>
    <source>
        <tissue evidence="1">Leaf</tissue>
    </source>
</reference>
<protein>
    <submittedName>
        <fullName evidence="1">Uncharacterized protein</fullName>
    </submittedName>
</protein>
<name>A0A834WA90_9FABA</name>